<dbReference type="KEGG" id="pfm:Pyrfu_0061"/>
<organism evidence="10 11">
    <name type="scientific">Pyrolobus fumarii (strain DSM 11204 / 1A)</name>
    <dbReference type="NCBI Taxonomy" id="694429"/>
    <lineage>
        <taxon>Archaea</taxon>
        <taxon>Thermoproteota</taxon>
        <taxon>Thermoprotei</taxon>
        <taxon>Desulfurococcales</taxon>
        <taxon>Pyrodictiaceae</taxon>
        <taxon>Pyrolobus</taxon>
    </lineage>
</organism>
<dbReference type="GO" id="GO:0009098">
    <property type="term" value="P:L-leucine biosynthetic process"/>
    <property type="evidence" value="ECO:0007669"/>
    <property type="project" value="UniProtKB-UniRule"/>
</dbReference>
<dbReference type="InterPro" id="IPR033941">
    <property type="entry name" value="IPMI_cat"/>
</dbReference>
<evidence type="ECO:0000256" key="3">
    <source>
        <dbReference type="ARBA" id="ARBA00022723"/>
    </source>
</evidence>
<keyword evidence="2 8" id="KW-0004">4Fe-4S</keyword>
<sequence>MRGTLTELILSKHVKEGRVEPGEVITARVDRVIFHDLTGYHVIEVMEKAGKTEPWDPSKIVVAFDHLVPAPTVRAAEVQKKTREWALKHGVIFRDVGHGILHQVVVDEGLVEPGQVVIGADSHTNTAGAVGAFATGMGASDVAYAALFGEVWMRVPEPIRVELKGSLKPPVTTKDLVLKMLGDHGAGFANYKALEFVGEAVKTLSIEDRMTVANMTTEMGAKVGLFPSDEVTIDYYQSLGKSVKRLEPAPNAEYTDTLEYDLSSLEPMVAVPPRVDNVKPVTEVEGVEVDQVFIGSCTNGRLSDLEAAARILKGRKVHPRVRCIVIAASRKIYEEALKRGIVEVLTEAGCLVTWGTCGPCIGGHYGVLGPDEVGVFTSNRNFRGRTGHPTAKTYLASPYVAAASAIEGKIADPRRYL</sequence>
<dbReference type="GeneID" id="11139687"/>
<evidence type="ECO:0000256" key="8">
    <source>
        <dbReference type="HAMAP-Rule" id="MF_01027"/>
    </source>
</evidence>
<keyword evidence="7 8" id="KW-0100">Branched-chain amino acid biosynthesis</keyword>
<dbReference type="InterPro" id="IPR036008">
    <property type="entry name" value="Aconitase_4Fe-4S_dom"/>
</dbReference>
<comment type="cofactor">
    <cofactor evidence="8">
        <name>[4Fe-4S] cluster</name>
        <dbReference type="ChEBI" id="CHEBI:49883"/>
    </cofactor>
    <text evidence="8">Binds 1 [4Fe-4S] cluster per subunit.</text>
</comment>
<comment type="subunit">
    <text evidence="8">Heterodimer of LeuC and LeuD.</text>
</comment>
<dbReference type="EC" id="4.2.1.33" evidence="8"/>
<feature type="domain" description="Aconitase/3-isopropylmalate dehydratase large subunit alpha/beta/alpha" evidence="9">
    <location>
        <begin position="9"/>
        <end position="283"/>
    </location>
</feature>
<feature type="binding site" evidence="8">
    <location>
        <position position="297"/>
    </location>
    <ligand>
        <name>[4Fe-4S] cluster</name>
        <dbReference type="ChEBI" id="CHEBI:49883"/>
    </ligand>
</feature>
<protein>
    <recommendedName>
        <fullName evidence="8">3-isopropylmalate dehydratase large subunit</fullName>
        <ecNumber evidence="8">4.2.1.33</ecNumber>
    </recommendedName>
    <alternativeName>
        <fullName evidence="8">Alpha-IPM isomerase</fullName>
        <shortName evidence="8">IPMI</shortName>
    </alternativeName>
    <alternativeName>
        <fullName evidence="8">Isopropylmalate isomerase</fullName>
    </alternativeName>
</protein>
<dbReference type="SUPFAM" id="SSF53732">
    <property type="entry name" value="Aconitase iron-sulfur domain"/>
    <property type="match status" value="1"/>
</dbReference>
<reference evidence="10 11" key="1">
    <citation type="journal article" date="2011" name="Stand. Genomic Sci.">
        <title>Complete genome sequence of the hyperthermophilic chemolithoautotroph Pyrolobus fumarii type strain (1A).</title>
        <authorList>
            <person name="Anderson I."/>
            <person name="Goker M."/>
            <person name="Nolan M."/>
            <person name="Lucas S."/>
            <person name="Hammon N."/>
            <person name="Deshpande S."/>
            <person name="Cheng J.F."/>
            <person name="Tapia R."/>
            <person name="Han C."/>
            <person name="Goodwin L."/>
            <person name="Pitluck S."/>
            <person name="Huntemann M."/>
            <person name="Liolios K."/>
            <person name="Ivanova N."/>
            <person name="Pagani I."/>
            <person name="Mavromatis K."/>
            <person name="Ovchinikova G."/>
            <person name="Pati A."/>
            <person name="Chen A."/>
            <person name="Palaniappan K."/>
            <person name="Land M."/>
            <person name="Hauser L."/>
            <person name="Brambilla E.M."/>
            <person name="Huber H."/>
            <person name="Yasawong M."/>
            <person name="Rohde M."/>
            <person name="Spring S."/>
            <person name="Abt B."/>
            <person name="Sikorski J."/>
            <person name="Wirth R."/>
            <person name="Detter J.C."/>
            <person name="Woyke T."/>
            <person name="Bristow J."/>
            <person name="Eisen J.A."/>
            <person name="Markowitz V."/>
            <person name="Hugenholtz P."/>
            <person name="Kyrpides N.C."/>
            <person name="Klenk H.P."/>
            <person name="Lapidus A."/>
        </authorList>
    </citation>
    <scope>NUCLEOTIDE SEQUENCE [LARGE SCALE GENOMIC DNA]</scope>
    <source>
        <strain evidence="11">DSM 11204 / 1A</strain>
    </source>
</reference>
<dbReference type="eggNOG" id="arCOG01698">
    <property type="taxonomic scope" value="Archaea"/>
</dbReference>
<evidence type="ECO:0000256" key="7">
    <source>
        <dbReference type="ARBA" id="ARBA00023304"/>
    </source>
</evidence>
<keyword evidence="6 8" id="KW-0456">Lyase</keyword>
<dbReference type="NCBIfam" id="TIGR01343">
    <property type="entry name" value="hacA_fam"/>
    <property type="match status" value="1"/>
</dbReference>
<evidence type="ECO:0000256" key="1">
    <source>
        <dbReference type="ARBA" id="ARBA00022430"/>
    </source>
</evidence>
<feature type="binding site" evidence="8">
    <location>
        <position position="360"/>
    </location>
    <ligand>
        <name>[4Fe-4S] cluster</name>
        <dbReference type="ChEBI" id="CHEBI:49883"/>
    </ligand>
</feature>
<dbReference type="PRINTS" id="PR00415">
    <property type="entry name" value="ACONITASE"/>
</dbReference>
<dbReference type="EMBL" id="CP002838">
    <property type="protein sequence ID" value="AEM37933.1"/>
    <property type="molecule type" value="Genomic_DNA"/>
</dbReference>
<evidence type="ECO:0000256" key="2">
    <source>
        <dbReference type="ARBA" id="ARBA00022485"/>
    </source>
</evidence>
<dbReference type="FunCoup" id="G0EE17">
    <property type="interactions" value="165"/>
</dbReference>
<dbReference type="NCBIfam" id="TIGR02086">
    <property type="entry name" value="IPMI_arch"/>
    <property type="match status" value="1"/>
</dbReference>
<proteinExistence type="inferred from homology"/>
<gene>
    <name evidence="8" type="primary">leuC</name>
    <name evidence="10" type="ordered locus">Pyrfu_0061</name>
</gene>
<dbReference type="OrthoDB" id="255at2157"/>
<dbReference type="PROSITE" id="PS01244">
    <property type="entry name" value="ACONITASE_2"/>
    <property type="match status" value="1"/>
</dbReference>
<keyword evidence="3 8" id="KW-0479">Metal-binding</keyword>
<evidence type="ECO:0000313" key="11">
    <source>
        <dbReference type="Proteomes" id="UP000001037"/>
    </source>
</evidence>
<dbReference type="Pfam" id="PF00330">
    <property type="entry name" value="Aconitase"/>
    <property type="match status" value="1"/>
</dbReference>
<accession>G0EE17</accession>
<keyword evidence="1 8" id="KW-0432">Leucine biosynthesis</keyword>
<dbReference type="InterPro" id="IPR011826">
    <property type="entry name" value="HAcnase/IPMdehydase_lsu_prok"/>
</dbReference>
<dbReference type="InterPro" id="IPR015931">
    <property type="entry name" value="Acnase/IPM_dHydase_lsu_aba_1/3"/>
</dbReference>
<dbReference type="InterPro" id="IPR050067">
    <property type="entry name" value="IPM_dehydratase_rel_enz"/>
</dbReference>
<dbReference type="InterPro" id="IPR006251">
    <property type="entry name" value="Homoacnase/IPMdehydase_lsu"/>
</dbReference>
<dbReference type="HOGENOM" id="CLU_006714_3_4_2"/>
<comment type="function">
    <text evidence="8">Catalyzes the isomerization between 2-isopropylmalate and 3-isopropylmalate, via the formation of 2-isopropylmaleate.</text>
</comment>
<keyword evidence="11" id="KW-1185">Reference proteome</keyword>
<dbReference type="CDD" id="cd01583">
    <property type="entry name" value="IPMI"/>
    <property type="match status" value="1"/>
</dbReference>
<feature type="binding site" evidence="8">
    <location>
        <position position="357"/>
    </location>
    <ligand>
        <name>[4Fe-4S] cluster</name>
        <dbReference type="ChEBI" id="CHEBI:49883"/>
    </ligand>
</feature>
<dbReference type="PANTHER" id="PTHR43822:SF2">
    <property type="entry name" value="HOMOACONITASE, MITOCHONDRIAL"/>
    <property type="match status" value="1"/>
</dbReference>
<comment type="catalytic activity">
    <reaction evidence="8">
        <text>(2R,3S)-3-isopropylmalate = (2S)-2-isopropylmalate</text>
        <dbReference type="Rhea" id="RHEA:32287"/>
        <dbReference type="ChEBI" id="CHEBI:1178"/>
        <dbReference type="ChEBI" id="CHEBI:35121"/>
        <dbReference type="EC" id="4.2.1.33"/>
    </reaction>
</comment>
<evidence type="ECO:0000259" key="9">
    <source>
        <dbReference type="Pfam" id="PF00330"/>
    </source>
</evidence>
<evidence type="ECO:0000256" key="5">
    <source>
        <dbReference type="ARBA" id="ARBA00023014"/>
    </source>
</evidence>
<dbReference type="Proteomes" id="UP000001037">
    <property type="component" value="Chromosome"/>
</dbReference>
<dbReference type="Gene3D" id="3.30.499.10">
    <property type="entry name" value="Aconitase, domain 3"/>
    <property type="match status" value="2"/>
</dbReference>
<dbReference type="AlphaFoldDB" id="G0EE17"/>
<comment type="pathway">
    <text evidence="8">Amino-acid biosynthesis; L-leucine biosynthesis; L-leucine from 3-methyl-2-oxobutanoate: step 2/4.</text>
</comment>
<dbReference type="InterPro" id="IPR018136">
    <property type="entry name" value="Aconitase_4Fe-4S_BS"/>
</dbReference>
<dbReference type="UniPathway" id="UPA00048">
    <property type="reaction ID" value="UER00071"/>
</dbReference>
<name>G0EE17_PYRF1</name>
<dbReference type="InParanoid" id="G0EE17"/>
<evidence type="ECO:0000256" key="4">
    <source>
        <dbReference type="ARBA" id="ARBA00023004"/>
    </source>
</evidence>
<dbReference type="STRING" id="694429.Pyrfu_0061"/>
<dbReference type="RefSeq" id="WP_014025610.1">
    <property type="nucleotide sequence ID" value="NC_015931.1"/>
</dbReference>
<keyword evidence="8" id="KW-0028">Amino-acid biosynthesis</keyword>
<dbReference type="PROSITE" id="PS00450">
    <property type="entry name" value="ACONITASE_1"/>
    <property type="match status" value="1"/>
</dbReference>
<dbReference type="GO" id="GO:0046872">
    <property type="term" value="F:metal ion binding"/>
    <property type="evidence" value="ECO:0007669"/>
    <property type="project" value="UniProtKB-KW"/>
</dbReference>
<dbReference type="GO" id="GO:0051539">
    <property type="term" value="F:4 iron, 4 sulfur cluster binding"/>
    <property type="evidence" value="ECO:0007669"/>
    <property type="project" value="UniProtKB-KW"/>
</dbReference>
<dbReference type="GO" id="GO:0003861">
    <property type="term" value="F:3-isopropylmalate dehydratase activity"/>
    <property type="evidence" value="ECO:0007669"/>
    <property type="project" value="UniProtKB-UniRule"/>
</dbReference>
<evidence type="ECO:0000256" key="6">
    <source>
        <dbReference type="ARBA" id="ARBA00023239"/>
    </source>
</evidence>
<comment type="similarity">
    <text evidence="8">Belongs to the aconitase/IPM isomerase family. LeuC type 2 subfamily.</text>
</comment>
<dbReference type="NCBIfam" id="NF001614">
    <property type="entry name" value="PRK00402.1"/>
    <property type="match status" value="1"/>
</dbReference>
<keyword evidence="4 8" id="KW-0408">Iron</keyword>
<keyword evidence="5 8" id="KW-0411">Iron-sulfur</keyword>
<evidence type="ECO:0000313" key="10">
    <source>
        <dbReference type="EMBL" id="AEM37933.1"/>
    </source>
</evidence>
<dbReference type="InterPro" id="IPR001030">
    <property type="entry name" value="Acoase/IPM_deHydtase_lsu_aba"/>
</dbReference>
<dbReference type="HAMAP" id="MF_01027">
    <property type="entry name" value="LeuC_type2"/>
    <property type="match status" value="1"/>
</dbReference>
<dbReference type="PANTHER" id="PTHR43822">
    <property type="entry name" value="HOMOACONITASE, MITOCHONDRIAL-RELATED"/>
    <property type="match status" value="1"/>
</dbReference>